<reference evidence="1" key="1">
    <citation type="submission" date="2020-10" db="EMBL/GenBank/DDBJ databases">
        <authorList>
            <person name="Gilroy R."/>
        </authorList>
    </citation>
    <scope>NUCLEOTIDE SEQUENCE</scope>
    <source>
        <strain evidence="1">ChiW3-316</strain>
    </source>
</reference>
<sequence length="134" mass="15198">MNLIQYISQADPEDKIVSKKNSPWNNAKNWYNEYGKVNKLADNKVTDENKHQYMSCLAGKGGKLEATGGWTAGLLKEAYDLTKKSVSSETRKRYGGIGNIFKDSAKDIVNNWKGLHYGLENRGKCINWLERKLP</sequence>
<name>A0A9D1SB84_9PROT</name>
<proteinExistence type="predicted"/>
<reference evidence="1" key="2">
    <citation type="journal article" date="2021" name="PeerJ">
        <title>Extensive microbial diversity within the chicken gut microbiome revealed by metagenomics and culture.</title>
        <authorList>
            <person name="Gilroy R."/>
            <person name="Ravi A."/>
            <person name="Getino M."/>
            <person name="Pursley I."/>
            <person name="Horton D.L."/>
            <person name="Alikhan N.F."/>
            <person name="Baker D."/>
            <person name="Gharbi K."/>
            <person name="Hall N."/>
            <person name="Watson M."/>
            <person name="Adriaenssens E.M."/>
            <person name="Foster-Nyarko E."/>
            <person name="Jarju S."/>
            <person name="Secka A."/>
            <person name="Antonio M."/>
            <person name="Oren A."/>
            <person name="Chaudhuri R.R."/>
            <person name="La Ragione R."/>
            <person name="Hildebrand F."/>
            <person name="Pallen M.J."/>
        </authorList>
    </citation>
    <scope>NUCLEOTIDE SEQUENCE</scope>
    <source>
        <strain evidence="1">ChiW3-316</strain>
    </source>
</reference>
<protein>
    <submittedName>
        <fullName evidence="1">Uncharacterized protein</fullName>
    </submittedName>
</protein>
<gene>
    <name evidence="1" type="ORF">IAD20_03935</name>
</gene>
<organism evidence="1 2">
    <name type="scientific">Candidatus Scatocola faecipullorum</name>
    <dbReference type="NCBI Taxonomy" id="2840917"/>
    <lineage>
        <taxon>Bacteria</taxon>
        <taxon>Pseudomonadati</taxon>
        <taxon>Pseudomonadota</taxon>
        <taxon>Alphaproteobacteria</taxon>
        <taxon>Rhodospirillales</taxon>
        <taxon>Rhodospirillaceae</taxon>
        <taxon>Rhodospirillaceae incertae sedis</taxon>
        <taxon>Candidatus Scatocola</taxon>
    </lineage>
</organism>
<dbReference type="AlphaFoldDB" id="A0A9D1SB84"/>
<evidence type="ECO:0000313" key="2">
    <source>
        <dbReference type="Proteomes" id="UP000824107"/>
    </source>
</evidence>
<accession>A0A9D1SB84</accession>
<dbReference type="Proteomes" id="UP000824107">
    <property type="component" value="Unassembled WGS sequence"/>
</dbReference>
<evidence type="ECO:0000313" key="1">
    <source>
        <dbReference type="EMBL" id="HIU53213.1"/>
    </source>
</evidence>
<comment type="caution">
    <text evidence="1">The sequence shown here is derived from an EMBL/GenBank/DDBJ whole genome shotgun (WGS) entry which is preliminary data.</text>
</comment>
<dbReference type="EMBL" id="DVNC01000028">
    <property type="protein sequence ID" value="HIU53213.1"/>
    <property type="molecule type" value="Genomic_DNA"/>
</dbReference>